<proteinExistence type="predicted"/>
<dbReference type="Gene3D" id="3.10.450.710">
    <property type="entry name" value="Tgt2/MlaC"/>
    <property type="match status" value="1"/>
</dbReference>
<dbReference type="AlphaFoldDB" id="A0A6P1DZF5"/>
<gene>
    <name evidence="2" type="ORF">G3480_21580</name>
</gene>
<dbReference type="PANTHER" id="PTHR36573">
    <property type="entry name" value="INTERMEMBRANE PHOSPHOLIPID TRANSPORT SYSTEM BINDING PROTEIN MLAC"/>
    <property type="match status" value="1"/>
</dbReference>
<keyword evidence="3" id="KW-1185">Reference proteome</keyword>
<dbReference type="PANTHER" id="PTHR36573:SF1">
    <property type="entry name" value="INTERMEMBRANE PHOSPHOLIPID TRANSPORT SYSTEM BINDING PROTEIN MLAC"/>
    <property type="match status" value="1"/>
</dbReference>
<accession>A0A6P1DZF5</accession>
<feature type="signal peptide" evidence="1">
    <location>
        <begin position="1"/>
        <end position="21"/>
    </location>
</feature>
<dbReference type="InterPro" id="IPR042245">
    <property type="entry name" value="Tgt2/MlaC_sf"/>
</dbReference>
<evidence type="ECO:0000313" key="2">
    <source>
        <dbReference type="EMBL" id="NEX22860.1"/>
    </source>
</evidence>
<dbReference type="Proteomes" id="UP000471640">
    <property type="component" value="Unassembled WGS sequence"/>
</dbReference>
<dbReference type="RefSeq" id="WP_164655952.1">
    <property type="nucleotide sequence ID" value="NZ_JAAIJR010000132.1"/>
</dbReference>
<evidence type="ECO:0000313" key="3">
    <source>
        <dbReference type="Proteomes" id="UP000471640"/>
    </source>
</evidence>
<reference evidence="3" key="1">
    <citation type="journal article" date="2020" name="Microbiol. Resour. Announc.">
        <title>Draft Genome Sequences of Thiorhodococcus mannitoliphagus and Thiorhodococcus minor, Purple Sulfur Photosynthetic Bacteria in the Gammaproteobacterial Family Chromatiaceae.</title>
        <authorList>
            <person name="Aviles F.A."/>
            <person name="Meyer T.E."/>
            <person name="Kyndt J.A."/>
        </authorList>
    </citation>
    <scope>NUCLEOTIDE SEQUENCE [LARGE SCALE GENOMIC DNA]</scope>
    <source>
        <strain evidence="3">DSM 18266</strain>
    </source>
</reference>
<dbReference type="EMBL" id="JAAIJR010000132">
    <property type="protein sequence ID" value="NEX22860.1"/>
    <property type="molecule type" value="Genomic_DNA"/>
</dbReference>
<protein>
    <submittedName>
        <fullName evidence="2">ABC transporter substrate-binding protein</fullName>
    </submittedName>
</protein>
<name>A0A6P1DZF5_9GAMM</name>
<dbReference type="Pfam" id="PF05494">
    <property type="entry name" value="MlaC"/>
    <property type="match status" value="1"/>
</dbReference>
<feature type="chain" id="PRO_5026988348" evidence="1">
    <location>
        <begin position="22"/>
        <end position="222"/>
    </location>
</feature>
<evidence type="ECO:0000256" key="1">
    <source>
        <dbReference type="SAM" id="SignalP"/>
    </source>
</evidence>
<keyword evidence="1" id="KW-0732">Signal</keyword>
<reference evidence="2 3" key="2">
    <citation type="submission" date="2020-02" db="EMBL/GenBank/DDBJ databases">
        <title>Genome sequences of Thiorhodococcus mannitoliphagus and Thiorhodococcus minor, purple sulfur photosynthetic bacteria in the gammaproteobacterial family, Chromatiaceae.</title>
        <authorList>
            <person name="Aviles F.A."/>
            <person name="Meyer T.E."/>
            <person name="Kyndt J.A."/>
        </authorList>
    </citation>
    <scope>NUCLEOTIDE SEQUENCE [LARGE SCALE GENOMIC DNA]</scope>
    <source>
        <strain evidence="2 3">DSM 18266</strain>
    </source>
</reference>
<dbReference type="InterPro" id="IPR008869">
    <property type="entry name" value="MlaC/ttg2D"/>
</dbReference>
<sequence>MKSRLLCSAALLAVASVPVSAQPQGYGPSVGSGYPARAPLPYAGMPGPGGANSPAASAEMAAVAALKEGMDKLLAFLEQGEAPNNLQVAAFLDREIAPYFDFDYMAQWVAGRAYEGMQPEEKKALAAQLESDFLSTLARNLLGLQGQQIRILRPRRGPRGSVNVNVAVMQAGGQPTRLEFRMSDSDDGWKVYDVVANGQSAASYYRVEFQRTARQQLGYVPR</sequence>
<comment type="caution">
    <text evidence="2">The sequence shown here is derived from an EMBL/GenBank/DDBJ whole genome shotgun (WGS) entry which is preliminary data.</text>
</comment>
<organism evidence="2 3">
    <name type="scientific">Thiorhodococcus mannitoliphagus</name>
    <dbReference type="NCBI Taxonomy" id="329406"/>
    <lineage>
        <taxon>Bacteria</taxon>
        <taxon>Pseudomonadati</taxon>
        <taxon>Pseudomonadota</taxon>
        <taxon>Gammaproteobacteria</taxon>
        <taxon>Chromatiales</taxon>
        <taxon>Chromatiaceae</taxon>
        <taxon>Thiorhodococcus</taxon>
    </lineage>
</organism>